<dbReference type="Gene3D" id="1.25.40.10">
    <property type="entry name" value="Tetratricopeptide repeat domain"/>
    <property type="match status" value="7"/>
</dbReference>
<evidence type="ECO:0000256" key="2">
    <source>
        <dbReference type="PROSITE-ProRule" id="PRU00708"/>
    </source>
</evidence>
<sequence>MPISCRPLQASAPPRLPEGAAQAHRVQGHAAERLLRSLQQRGCEVTPAEAQKVLASYQKSQQWQHALNVLRFLQNADAINYGAALHACTKSSSWMAASTLVVGMKQLTMEANTILANTLIDGLARLSFWEQPMEQLMAMRHQNLRYNRASFGPAFSAFSSSSPSSSSSSPSSSWQHVLAMLGLARRLRLQPDVVTSGAALHALKNLASWRTPLDFLHCMTTAATLPNTVCLTSAAGSCQDWQNALALSTSRGPGLHQDDVGLSSLVTACHQCHHWQAGLHLLGRGRCRPLGECGLSLRMSVQAFSKQHWETSQQLLRTMRRHSVRKDILTCTSCTASCHTDVAMAWPLAMEAVQAARSEGLWSTHMGSWSSILLIFRQLCGEVWTRALSCVEALSGGELSTAARASLALGMGEQHCSAWAPALALCDSELAELAPGSLTFNAALMACQAGCNFELGLGLLERITRMSAQPHLLSTVSTSTVSFNILLGLCAREQLWEEALGLLGTMASQKVPRNEATFTSALQACEACEADRGQWSQWQRALSWFRDMMEIEPIEPTTIGFTALITTCGNAVQWLVGDPASFPGDFAGYRHSMSCGMSLIGCERKFESEARCHAVWCLVGAGAVNFAVLRSAECERALTLGHVLKVYDATIAKHGISCQVLSVALAVHLRISHTMMAQGGCDVKIWRPQEATVHLADLAKTAGVQSTVNALERMHRQHLQVNVVHFNAAMSARKSHRGQDGWAAAVQVIDSMQSLGVLPSIVSFNQLIPWLSQAPESIGWQCWQSALEVIANARASKLQPTTSTHNAAMSASRRAWNSALELLRGQLCDGLQPDQVTFGAAIAACEGQWQSALMLHATCPMYRLSPDIVSFTSLIRACGSCQQWQMAMAVWAEMARVGGVPNEITFGVAVSACEHGSQWSTALCLLHALTDQRLLVNAIVCSAAISACEKAGCWEAALFLLSSMSSVHGLKVDNLCYNPVIAACAACAACDTAWELALALLHGMPCTSLVPDDYTQTAAAPVLAAKGWRDSLTLAERFGRPFGALSGSPWELAYAGMAAAAARRLQVREAPALAALQSRTGSAGSAGWRRILDLVTALVCSPSLQLGVVTFTEGVAGTAGASSGKWEQALQLAEWLLQEGIDGIESSVITQSSVMAAVGANGEKWRKALAIFRTCQTSQRLQPDSVSYCILSSSFGEAGEWGRALLLHYRERTLQTLQLASFRTVITACERGSQWQCGLEVLESLQAAGFGDINSCSAAISACENCGEWEVALELLNAMLRQELRPDSFSCSAAISACASSGNWQVALQLMACMSDWQVTLNGICLTAVISSCRVSAQWQLACNLLQRVVLHAFDFDEIACTASMGACGQASHWQRASQLLPWLKGFGLHQSEFAFGAAIGACAKGQVHAQT</sequence>
<dbReference type="OrthoDB" id="185373at2759"/>
<feature type="repeat" description="PPR" evidence="2">
    <location>
        <begin position="479"/>
        <end position="513"/>
    </location>
</feature>
<protein>
    <submittedName>
        <fullName evidence="4">EMB2654 protein</fullName>
    </submittedName>
</protein>
<feature type="repeat" description="PPR" evidence="2">
    <location>
        <begin position="1252"/>
        <end position="1286"/>
    </location>
</feature>
<feature type="repeat" description="PPR" evidence="2">
    <location>
        <begin position="867"/>
        <end position="901"/>
    </location>
</feature>
<keyword evidence="5" id="KW-1185">Reference proteome</keyword>
<dbReference type="Pfam" id="PF13041">
    <property type="entry name" value="PPR_2"/>
    <property type="match status" value="1"/>
</dbReference>
<proteinExistence type="predicted"/>
<feature type="region of interest" description="Disordered" evidence="3">
    <location>
        <begin position="1"/>
        <end position="21"/>
    </location>
</feature>
<dbReference type="PANTHER" id="PTHR47447">
    <property type="entry name" value="OS03G0856100 PROTEIN"/>
    <property type="match status" value="1"/>
</dbReference>
<comment type="caution">
    <text evidence="4">The sequence shown here is derived from an EMBL/GenBank/DDBJ whole genome shotgun (WGS) entry which is preliminary data.</text>
</comment>
<accession>A0A812P1Y8</accession>
<reference evidence="4" key="1">
    <citation type="submission" date="2021-02" db="EMBL/GenBank/DDBJ databases">
        <authorList>
            <person name="Dougan E. K."/>
            <person name="Rhodes N."/>
            <person name="Thang M."/>
            <person name="Chan C."/>
        </authorList>
    </citation>
    <scope>NUCLEOTIDE SEQUENCE</scope>
</reference>
<evidence type="ECO:0000313" key="5">
    <source>
        <dbReference type="Proteomes" id="UP000604046"/>
    </source>
</evidence>
<dbReference type="PROSITE" id="PS51375">
    <property type="entry name" value="PPR"/>
    <property type="match status" value="3"/>
</dbReference>
<dbReference type="PANTHER" id="PTHR47447:SF17">
    <property type="entry name" value="OS12G0638900 PROTEIN"/>
    <property type="match status" value="1"/>
</dbReference>
<dbReference type="NCBIfam" id="TIGR00756">
    <property type="entry name" value="PPR"/>
    <property type="match status" value="1"/>
</dbReference>
<dbReference type="InterPro" id="IPR002885">
    <property type="entry name" value="PPR_rpt"/>
</dbReference>
<evidence type="ECO:0000256" key="1">
    <source>
        <dbReference type="ARBA" id="ARBA00022737"/>
    </source>
</evidence>
<dbReference type="EMBL" id="CAJNDS010002082">
    <property type="protein sequence ID" value="CAE7314086.1"/>
    <property type="molecule type" value="Genomic_DNA"/>
</dbReference>
<dbReference type="Proteomes" id="UP000604046">
    <property type="component" value="Unassembled WGS sequence"/>
</dbReference>
<dbReference type="Pfam" id="PF01535">
    <property type="entry name" value="PPR"/>
    <property type="match status" value="3"/>
</dbReference>
<dbReference type="Pfam" id="PF13812">
    <property type="entry name" value="PPR_3"/>
    <property type="match status" value="1"/>
</dbReference>
<evidence type="ECO:0000256" key="3">
    <source>
        <dbReference type="SAM" id="MobiDB-lite"/>
    </source>
</evidence>
<organism evidence="4 5">
    <name type="scientific">Symbiodinium natans</name>
    <dbReference type="NCBI Taxonomy" id="878477"/>
    <lineage>
        <taxon>Eukaryota</taxon>
        <taxon>Sar</taxon>
        <taxon>Alveolata</taxon>
        <taxon>Dinophyceae</taxon>
        <taxon>Suessiales</taxon>
        <taxon>Symbiodiniaceae</taxon>
        <taxon>Symbiodinium</taxon>
    </lineage>
</organism>
<evidence type="ECO:0000313" key="4">
    <source>
        <dbReference type="EMBL" id="CAE7314086.1"/>
    </source>
</evidence>
<name>A0A812P1Y8_9DINO</name>
<keyword evidence="1" id="KW-0677">Repeat</keyword>
<dbReference type="InterPro" id="IPR011990">
    <property type="entry name" value="TPR-like_helical_dom_sf"/>
</dbReference>
<gene>
    <name evidence="4" type="primary">EMB2654</name>
    <name evidence="4" type="ORF">SNAT2548_LOCUS16484</name>
</gene>